<name>A0A067K5Z4_JATCU</name>
<keyword evidence="3" id="KW-1185">Reference proteome</keyword>
<sequence length="231" mass="25099">MPSLFGFEGDVNVRTLPQGRAWQYSRRYRLGHGSGTGGSGSRKAETGTKSKRSGSGFGSDPITKPMFRFVPVSVLTGSGYGSELVRTDGFGSRNRNMAMTKEVFSYYLGHRDVPTTAERLELGSDIIAAQRGSAATDHLVLGAYAVFVWTQLLVHIPPPTKFDLFAEVQELDKGQGIAPRPSMAPPADRGQGTQYDRRAGRGTGLRKIVIEESEEASSDDSKERTSKHVLS</sequence>
<proteinExistence type="predicted"/>
<dbReference type="Proteomes" id="UP000027138">
    <property type="component" value="Unassembled WGS sequence"/>
</dbReference>
<evidence type="ECO:0000256" key="1">
    <source>
        <dbReference type="SAM" id="MobiDB-lite"/>
    </source>
</evidence>
<dbReference type="AlphaFoldDB" id="A0A067K5Z4"/>
<evidence type="ECO:0000313" key="2">
    <source>
        <dbReference type="EMBL" id="KDP27675.1"/>
    </source>
</evidence>
<gene>
    <name evidence="2" type="ORF">JCGZ_19567</name>
</gene>
<dbReference type="EMBL" id="KK914810">
    <property type="protein sequence ID" value="KDP27675.1"/>
    <property type="molecule type" value="Genomic_DNA"/>
</dbReference>
<reference evidence="2 3" key="1">
    <citation type="journal article" date="2014" name="PLoS ONE">
        <title>Global Analysis of Gene Expression Profiles in Physic Nut (Jatropha curcas L.) Seedlings Exposed to Salt Stress.</title>
        <authorList>
            <person name="Zhang L."/>
            <person name="Zhang C."/>
            <person name="Wu P."/>
            <person name="Chen Y."/>
            <person name="Li M."/>
            <person name="Jiang H."/>
            <person name="Wu G."/>
        </authorList>
    </citation>
    <scope>NUCLEOTIDE SEQUENCE [LARGE SCALE GENOMIC DNA]</scope>
    <source>
        <strain evidence="3">cv. GZQX0401</strain>
        <tissue evidence="2">Young leaves</tissue>
    </source>
</reference>
<organism evidence="2 3">
    <name type="scientific">Jatropha curcas</name>
    <name type="common">Barbados nut</name>
    <dbReference type="NCBI Taxonomy" id="180498"/>
    <lineage>
        <taxon>Eukaryota</taxon>
        <taxon>Viridiplantae</taxon>
        <taxon>Streptophyta</taxon>
        <taxon>Embryophyta</taxon>
        <taxon>Tracheophyta</taxon>
        <taxon>Spermatophyta</taxon>
        <taxon>Magnoliopsida</taxon>
        <taxon>eudicotyledons</taxon>
        <taxon>Gunneridae</taxon>
        <taxon>Pentapetalae</taxon>
        <taxon>rosids</taxon>
        <taxon>fabids</taxon>
        <taxon>Malpighiales</taxon>
        <taxon>Euphorbiaceae</taxon>
        <taxon>Crotonoideae</taxon>
        <taxon>Jatropheae</taxon>
        <taxon>Jatropha</taxon>
    </lineage>
</organism>
<evidence type="ECO:0000313" key="3">
    <source>
        <dbReference type="Proteomes" id="UP000027138"/>
    </source>
</evidence>
<feature type="region of interest" description="Disordered" evidence="1">
    <location>
        <begin position="175"/>
        <end position="231"/>
    </location>
</feature>
<feature type="region of interest" description="Disordered" evidence="1">
    <location>
        <begin position="32"/>
        <end position="59"/>
    </location>
</feature>
<protein>
    <submittedName>
        <fullName evidence="2">Uncharacterized protein</fullName>
    </submittedName>
</protein>
<accession>A0A067K5Z4</accession>
<feature type="compositionally biased region" description="Basic and acidic residues" evidence="1">
    <location>
        <begin position="219"/>
        <end position="231"/>
    </location>
</feature>